<dbReference type="Pfam" id="PF00665">
    <property type="entry name" value="rve"/>
    <property type="match status" value="1"/>
</dbReference>
<organism evidence="11">
    <name type="scientific">Fagus sylvatica</name>
    <name type="common">Beechnut</name>
    <dbReference type="NCBI Taxonomy" id="28930"/>
    <lineage>
        <taxon>Eukaryota</taxon>
        <taxon>Viridiplantae</taxon>
        <taxon>Streptophyta</taxon>
        <taxon>Embryophyta</taxon>
        <taxon>Tracheophyta</taxon>
        <taxon>Spermatophyta</taxon>
        <taxon>Magnoliopsida</taxon>
        <taxon>eudicotyledons</taxon>
        <taxon>Gunneridae</taxon>
        <taxon>Pentapetalae</taxon>
        <taxon>rosids</taxon>
        <taxon>fabids</taxon>
        <taxon>Fagales</taxon>
        <taxon>Fagaceae</taxon>
        <taxon>Fagus</taxon>
    </lineage>
</organism>
<dbReference type="Pfam" id="PF17919">
    <property type="entry name" value="RT_RNaseH_2"/>
    <property type="match status" value="1"/>
</dbReference>
<feature type="domain" description="Integrase catalytic" evidence="10">
    <location>
        <begin position="1447"/>
        <end position="1606"/>
    </location>
</feature>
<dbReference type="Gene3D" id="3.30.70.270">
    <property type="match status" value="2"/>
</dbReference>
<dbReference type="SUPFAM" id="SSF56672">
    <property type="entry name" value="DNA/RNA polymerases"/>
    <property type="match status" value="1"/>
</dbReference>
<keyword evidence="7" id="KW-0067">ATP-binding</keyword>
<evidence type="ECO:0000256" key="4">
    <source>
        <dbReference type="ARBA" id="ARBA00022490"/>
    </source>
</evidence>
<name>A0A2N9GUA9_FAGSY</name>
<evidence type="ECO:0000256" key="7">
    <source>
        <dbReference type="ARBA" id="ARBA00022840"/>
    </source>
</evidence>
<sequence>MLTRMTLQSRLIRMLMWHHGGVTRGTWHVLAACWRGLDACRHIQARGKHMKTREKEGRHSAGAWKAREEEGRHSAGAWKGRSGDVLHRNGVCFPSLKRLHVARKVVTPPARGKEGLLSDGAWKSVKALMMKISSGTDRSGDVLHRSGVRFSSLKAKKEVLASCAISSQELILLGKSVDGLPWCRGMEDLQKNNSWSELAPVWGRPKGLRRLYLRTRGELVTLRLEGRYPFWSVVLSRVTRLQPPIFALKNTWIQNAVSQEVDQALMYGIEQEYTLLQKDVKWPVGWPVGGFPGPQGPYYCGIGADKSFGRDIVDSHYKACLYAGINISGINGEVMPGQWEFQVGPAVGISAGDQLWVARVFLIKQRITEIAGVVLSFDPKPIQDELVEAFVSRFITNSKKPKEFDSLMSMRMKDSKSLKSYSLRYWEVYNEVDGCTEEIAIKTFKLGLDPESELRHNLSRRPAKSMRDLMSQIEQFVRVEDDWARTRAVSTQSRPLIPRKPANMEPRRVELPSKNPTRFPRPRELGRVHTIFNEPIYRIMAEIKNEPFFIWPTPLGGDPSKRDPNKYCSYHRDKGHMTERCYSLKQHLEELAKAGHLRRYLGDGQRQHYHEGPTVAHNTKPVARVIKMIHTSRPSGQSYDQLRDVQTPHDDPLVVKLRIRDSDVKRVLIDHGSCSEIMYPDLFHGLGLKQSDLQPYDAPLVGFSGESIRPMGRITMTVHIGPISLDTEFLVHLGSHQKCNEIYEPGEELETMAFSSDLEKYFKIGRELNLDRSNRTCKFSHKQHRCVRLGPIRSARSRSRLHSTSAERRSSLQTGAAEGETIGPNACGSSTEGGKEIIASRDAFQGYHQIALSTEDRKKTAFITPLGIYCYKIMSFSLKNTGATYQRMVTKMFKDQIGKTMEIYIDDMVVKIKLSQNHLEDLTKTFRTLRLHKLRLNASKCVFGVGSGKFLGFMVSHRGIEVNSDQIKANQELKAPQTHKEVQRLTGMTAALNRFISRSADQCQPFFQLLKKGTTFKWDDSCISAFEDLKRYLSSPLLLSNPVPGEPLFLYLVVSEWAVSAVLIRIKDTVQCPVYYTSKTMMAAETRYLPLEKVGMALVTAAKKLPQYFQAHTIYIVMQYPVQAMFQKADFTGPIWKWGEKIGALDDLSETTFQENSPEDSGWWKVYVDGASNAKGSGTGVVIIMPDETVIELSIRLDFKASNNEAEYEAVMAGLNSAKTLGAKHLVVYCDSLLIASQINGEYMARDERMAAYLLKVQQTMTNFKTVRVEQIGRNLKSHVDALATLASVLSADFKRFIPIETLATPSIAMLACDIHTITVGPCWMDPYILYLKEGILPKQRKEAKIIRRKAVRFWLSKDSKLYKRSFSGPYLLCVHPEIVEDLLYEIHEGICGSHTRGRSLAHRAFTQGYWWSYIQKDVVTYVKKYDKCQRFLHSVHQPVGDLQPLVSPWPFARWGMDLVGPLPRAMGNRRWLIVAMDYFTKWVEAEPLANIRDKDSIKFVWKNIITRFEIPKTIISDNGTQFNSKPFMKYCSELGIRNVYSSPAYPQSNGQAEASNKTVLDGIKKRLEDAKGRWVEKLPNVLWTFRTMPRRSMRETPFSLAYGSEAVIPLEIGLLTLRTSEWEPTRNDPAQSQVLDLLEERREQAMIRLAFYQQQLKKGYNKNVRPRSFQQGDLVLRKVLGNTKNLNDGKLGPN</sequence>
<evidence type="ECO:0000256" key="3">
    <source>
        <dbReference type="ARBA" id="ARBA00012937"/>
    </source>
</evidence>
<dbReference type="InterPro" id="IPR041577">
    <property type="entry name" value="RT_RNaseH_2"/>
</dbReference>
<evidence type="ECO:0000256" key="8">
    <source>
        <dbReference type="SAM" id="MobiDB-lite"/>
    </source>
</evidence>
<dbReference type="Pfam" id="PF00078">
    <property type="entry name" value="RVT_1"/>
    <property type="match status" value="1"/>
</dbReference>
<dbReference type="InterPro" id="IPR041588">
    <property type="entry name" value="Integrase_H2C2"/>
</dbReference>
<dbReference type="Gene3D" id="3.10.10.10">
    <property type="entry name" value="HIV Type 1 Reverse Transcriptase, subunit A, domain 1"/>
    <property type="match status" value="1"/>
</dbReference>
<keyword evidence="4" id="KW-0963">Cytoplasm</keyword>
<dbReference type="PROSITE" id="PS50879">
    <property type="entry name" value="RNASE_H_1"/>
    <property type="match status" value="1"/>
</dbReference>
<comment type="subcellular location">
    <subcellularLocation>
        <location evidence="1">Cytoplasm</location>
    </subcellularLocation>
</comment>
<comment type="similarity">
    <text evidence="2">Belongs to the glutamine synthetase family.</text>
</comment>
<evidence type="ECO:0000256" key="2">
    <source>
        <dbReference type="ARBA" id="ARBA00009897"/>
    </source>
</evidence>
<dbReference type="CDD" id="cd09279">
    <property type="entry name" value="RNase_HI_like"/>
    <property type="match status" value="1"/>
</dbReference>
<dbReference type="SMART" id="SM01230">
    <property type="entry name" value="Gln-synt_C"/>
    <property type="match status" value="1"/>
</dbReference>
<evidence type="ECO:0000256" key="1">
    <source>
        <dbReference type="ARBA" id="ARBA00004496"/>
    </source>
</evidence>
<dbReference type="PANTHER" id="PTHR48475:SF2">
    <property type="entry name" value="RIBONUCLEASE H"/>
    <property type="match status" value="1"/>
</dbReference>
<evidence type="ECO:0000256" key="6">
    <source>
        <dbReference type="ARBA" id="ARBA00022741"/>
    </source>
</evidence>
<dbReference type="EC" id="6.3.1.2" evidence="3"/>
<dbReference type="SUPFAM" id="SSF55931">
    <property type="entry name" value="Glutamine synthetase/guanido kinase"/>
    <property type="match status" value="1"/>
</dbReference>
<feature type="compositionally biased region" description="Basic and acidic residues" evidence="8">
    <location>
        <begin position="53"/>
        <end position="73"/>
    </location>
</feature>
<protein>
    <recommendedName>
        <fullName evidence="3">glutamine synthetase</fullName>
        <ecNumber evidence="3">6.3.1.2</ecNumber>
    </recommendedName>
</protein>
<proteinExistence type="inferred from homology"/>
<feature type="region of interest" description="Disordered" evidence="8">
    <location>
        <begin position="795"/>
        <end position="832"/>
    </location>
</feature>
<dbReference type="PROSITE" id="PS50994">
    <property type="entry name" value="INTEGRASE"/>
    <property type="match status" value="1"/>
</dbReference>
<feature type="region of interest" description="Disordered" evidence="8">
    <location>
        <begin position="49"/>
        <end position="76"/>
    </location>
</feature>
<evidence type="ECO:0000259" key="9">
    <source>
        <dbReference type="PROSITE" id="PS50879"/>
    </source>
</evidence>
<dbReference type="PANTHER" id="PTHR48475">
    <property type="entry name" value="RIBONUCLEASE H"/>
    <property type="match status" value="1"/>
</dbReference>
<dbReference type="GO" id="GO:0015074">
    <property type="term" value="P:DNA integration"/>
    <property type="evidence" value="ECO:0007669"/>
    <property type="project" value="InterPro"/>
</dbReference>
<dbReference type="InterPro" id="IPR014746">
    <property type="entry name" value="Gln_synth/guanido_kin_cat_dom"/>
</dbReference>
<dbReference type="GO" id="GO:0005737">
    <property type="term" value="C:cytoplasm"/>
    <property type="evidence" value="ECO:0007669"/>
    <property type="project" value="UniProtKB-SubCell"/>
</dbReference>
<dbReference type="GO" id="GO:0004356">
    <property type="term" value="F:glutamine synthetase activity"/>
    <property type="evidence" value="ECO:0007669"/>
    <property type="project" value="UniProtKB-EC"/>
</dbReference>
<dbReference type="InterPro" id="IPR043128">
    <property type="entry name" value="Rev_trsase/Diguanyl_cyclase"/>
</dbReference>
<dbReference type="InterPro" id="IPR001584">
    <property type="entry name" value="Integrase_cat-core"/>
</dbReference>
<dbReference type="GO" id="GO:0004523">
    <property type="term" value="F:RNA-DNA hybrid ribonuclease activity"/>
    <property type="evidence" value="ECO:0007669"/>
    <property type="project" value="InterPro"/>
</dbReference>
<keyword evidence="6" id="KW-0547">Nucleotide-binding</keyword>
<dbReference type="InterPro" id="IPR002156">
    <property type="entry name" value="RNaseH_domain"/>
</dbReference>
<dbReference type="Gene3D" id="3.30.590.10">
    <property type="entry name" value="Glutamine synthetase/guanido kinase, catalytic domain"/>
    <property type="match status" value="1"/>
</dbReference>
<evidence type="ECO:0000259" key="10">
    <source>
        <dbReference type="PROSITE" id="PS50994"/>
    </source>
</evidence>
<dbReference type="GO" id="GO:0005524">
    <property type="term" value="F:ATP binding"/>
    <property type="evidence" value="ECO:0007669"/>
    <property type="project" value="UniProtKB-KW"/>
</dbReference>
<keyword evidence="5" id="KW-0436">Ligase</keyword>
<dbReference type="Pfam" id="PF13456">
    <property type="entry name" value="RVT_3"/>
    <property type="match status" value="1"/>
</dbReference>
<gene>
    <name evidence="11" type="ORF">FSB_LOCUS30975</name>
</gene>
<dbReference type="InterPro" id="IPR000477">
    <property type="entry name" value="RT_dom"/>
</dbReference>
<dbReference type="InterPro" id="IPR043502">
    <property type="entry name" value="DNA/RNA_pol_sf"/>
</dbReference>
<dbReference type="GO" id="GO:0003676">
    <property type="term" value="F:nucleic acid binding"/>
    <property type="evidence" value="ECO:0007669"/>
    <property type="project" value="InterPro"/>
</dbReference>
<accession>A0A2N9GUA9</accession>
<dbReference type="Pfam" id="PF17921">
    <property type="entry name" value="Integrase_H2C2"/>
    <property type="match status" value="1"/>
</dbReference>
<dbReference type="EMBL" id="OIVN01002374">
    <property type="protein sequence ID" value="SPD03093.1"/>
    <property type="molecule type" value="Genomic_DNA"/>
</dbReference>
<dbReference type="Gene3D" id="3.30.420.10">
    <property type="entry name" value="Ribonuclease H-like superfamily/Ribonuclease H"/>
    <property type="match status" value="2"/>
</dbReference>
<reference evidence="11" key="1">
    <citation type="submission" date="2018-02" db="EMBL/GenBank/DDBJ databases">
        <authorList>
            <person name="Cohen D.B."/>
            <person name="Kent A.D."/>
        </authorList>
    </citation>
    <scope>NUCLEOTIDE SEQUENCE</scope>
</reference>
<dbReference type="InterPro" id="IPR036397">
    <property type="entry name" value="RNaseH_sf"/>
</dbReference>
<dbReference type="Gene3D" id="1.10.340.70">
    <property type="match status" value="1"/>
</dbReference>
<evidence type="ECO:0000256" key="5">
    <source>
        <dbReference type="ARBA" id="ARBA00022598"/>
    </source>
</evidence>
<dbReference type="InterPro" id="IPR012337">
    <property type="entry name" value="RNaseH-like_sf"/>
</dbReference>
<dbReference type="CDD" id="cd01647">
    <property type="entry name" value="RT_LTR"/>
    <property type="match status" value="1"/>
</dbReference>
<dbReference type="InterPro" id="IPR008146">
    <property type="entry name" value="Gln_synth_cat_dom"/>
</dbReference>
<feature type="domain" description="RNase H type-1" evidence="9">
    <location>
        <begin position="1160"/>
        <end position="1289"/>
    </location>
</feature>
<dbReference type="SUPFAM" id="SSF53098">
    <property type="entry name" value="Ribonuclease H-like"/>
    <property type="match status" value="2"/>
</dbReference>
<dbReference type="FunFam" id="3.30.590.10:FF:000011">
    <property type="entry name" value="Glutamine synthetase"/>
    <property type="match status" value="1"/>
</dbReference>
<evidence type="ECO:0000313" key="11">
    <source>
        <dbReference type="EMBL" id="SPD03093.1"/>
    </source>
</evidence>